<proteinExistence type="predicted"/>
<name>A0A1E5V3U9_9POAL</name>
<sequence length="46" mass="5211">LPNPLHHWPLLTDNSLAVYFIPSLPDLLSIECDACGWLTCQVLFFP</sequence>
<dbReference type="EMBL" id="LWDX02052487">
    <property type="protein sequence ID" value="OEL19830.1"/>
    <property type="molecule type" value="Genomic_DNA"/>
</dbReference>
<evidence type="ECO:0000313" key="1">
    <source>
        <dbReference type="EMBL" id="OEL19830.1"/>
    </source>
</evidence>
<dbReference type="Proteomes" id="UP000095767">
    <property type="component" value="Unassembled WGS sequence"/>
</dbReference>
<keyword evidence="2" id="KW-1185">Reference proteome</keyword>
<reference evidence="1 2" key="1">
    <citation type="submission" date="2016-09" db="EMBL/GenBank/DDBJ databases">
        <title>The draft genome of Dichanthelium oligosanthes: A C3 panicoid grass species.</title>
        <authorList>
            <person name="Studer A.J."/>
            <person name="Schnable J.C."/>
            <person name="Brutnell T.P."/>
        </authorList>
    </citation>
    <scope>NUCLEOTIDE SEQUENCE [LARGE SCALE GENOMIC DNA]</scope>
    <source>
        <strain evidence="2">cv. Kellogg 1175</strain>
        <tissue evidence="1">Leaf</tissue>
    </source>
</reference>
<gene>
    <name evidence="1" type="ORF">BAE44_0019149</name>
</gene>
<dbReference type="AlphaFoldDB" id="A0A1E5V3U9"/>
<accession>A0A1E5V3U9</accession>
<protein>
    <submittedName>
        <fullName evidence="1">Uncharacterized protein</fullName>
    </submittedName>
</protein>
<organism evidence="1 2">
    <name type="scientific">Dichanthelium oligosanthes</name>
    <dbReference type="NCBI Taxonomy" id="888268"/>
    <lineage>
        <taxon>Eukaryota</taxon>
        <taxon>Viridiplantae</taxon>
        <taxon>Streptophyta</taxon>
        <taxon>Embryophyta</taxon>
        <taxon>Tracheophyta</taxon>
        <taxon>Spermatophyta</taxon>
        <taxon>Magnoliopsida</taxon>
        <taxon>Liliopsida</taxon>
        <taxon>Poales</taxon>
        <taxon>Poaceae</taxon>
        <taxon>PACMAD clade</taxon>
        <taxon>Panicoideae</taxon>
        <taxon>Panicodae</taxon>
        <taxon>Paniceae</taxon>
        <taxon>Dichantheliinae</taxon>
        <taxon>Dichanthelium</taxon>
    </lineage>
</organism>
<comment type="caution">
    <text evidence="1">The sequence shown here is derived from an EMBL/GenBank/DDBJ whole genome shotgun (WGS) entry which is preliminary data.</text>
</comment>
<feature type="non-terminal residue" evidence="1">
    <location>
        <position position="1"/>
    </location>
</feature>
<evidence type="ECO:0000313" key="2">
    <source>
        <dbReference type="Proteomes" id="UP000095767"/>
    </source>
</evidence>